<dbReference type="AlphaFoldDB" id="A0AA87MNX0"/>
<dbReference type="Proteomes" id="UP000001343">
    <property type="component" value="Unassembled WGS sequence"/>
</dbReference>
<proteinExistence type="predicted"/>
<organism evidence="1 2">
    <name type="scientific">Leptospira mayottensis 200901122</name>
    <dbReference type="NCBI Taxonomy" id="1193010"/>
    <lineage>
        <taxon>Bacteria</taxon>
        <taxon>Pseudomonadati</taxon>
        <taxon>Spirochaetota</taxon>
        <taxon>Spirochaetia</taxon>
        <taxon>Leptospirales</taxon>
        <taxon>Leptospiraceae</taxon>
        <taxon>Leptospira</taxon>
    </lineage>
</organism>
<protein>
    <submittedName>
        <fullName evidence="1">Uncharacterized protein</fullName>
    </submittedName>
</protein>
<dbReference type="EMBL" id="AKWM02000060">
    <property type="protein sequence ID" value="EKR99068.1"/>
    <property type="molecule type" value="Genomic_DNA"/>
</dbReference>
<evidence type="ECO:0000313" key="1">
    <source>
        <dbReference type="EMBL" id="EKR99068.1"/>
    </source>
</evidence>
<evidence type="ECO:0000313" key="2">
    <source>
        <dbReference type="Proteomes" id="UP000001343"/>
    </source>
</evidence>
<accession>A0AA87MNX0</accession>
<comment type="caution">
    <text evidence="1">The sequence shown here is derived from an EMBL/GenBank/DDBJ whole genome shotgun (WGS) entry which is preliminary data.</text>
</comment>
<name>A0AA87MNX0_9LEPT</name>
<reference evidence="1 2" key="1">
    <citation type="journal article" date="2014" name="Int. J. Syst. Evol. Microbiol.">
        <title>Leptospira mayottensis sp. nov., a pathogenic species of the genus Leptospira isolated from humans.</title>
        <authorList>
            <person name="Bourhy P."/>
            <person name="Collet L."/>
            <person name="Brisse S."/>
            <person name="Picardeau M."/>
        </authorList>
    </citation>
    <scope>NUCLEOTIDE SEQUENCE [LARGE SCALE GENOMIC DNA]</scope>
    <source>
        <strain evidence="1 2">200901122</strain>
    </source>
</reference>
<sequence>MRNFIVVLIFTVFTFSGLLAKTSDFNGECKPKEWICIFTTQTSM</sequence>
<gene>
    <name evidence="1" type="ORF">LEP1GSC125_0068</name>
</gene>